<dbReference type="InterPro" id="IPR006638">
    <property type="entry name" value="Elp3/MiaA/NifB-like_rSAM"/>
</dbReference>
<gene>
    <name evidence="13" type="primary">LOC115749559</name>
</gene>
<dbReference type="PANTHER" id="PTHR13932">
    <property type="entry name" value="COPROPORPHYRINIGEN III OXIDASE"/>
    <property type="match status" value="1"/>
</dbReference>
<dbReference type="SFLD" id="SFLDS00029">
    <property type="entry name" value="Radical_SAM"/>
    <property type="match status" value="1"/>
</dbReference>
<comment type="function">
    <text evidence="10">May be a heme chaperone, appears to bind heme. Homologous bacterial proteins do not have oxygen-independent coproporphyrinogen-III oxidase activity. Binds 1 [4Fe-4S] cluster. The cluster is coordinated with 3 cysteines and an exchangeable S-adenosyl-L-methionine.</text>
</comment>
<evidence type="ECO:0000256" key="4">
    <source>
        <dbReference type="ARBA" id="ARBA00022691"/>
    </source>
</evidence>
<dbReference type="InterPro" id="IPR004559">
    <property type="entry name" value="HemW-like"/>
</dbReference>
<proteinExistence type="inferred from homology"/>
<keyword evidence="3" id="KW-0349">Heme</keyword>
<keyword evidence="4" id="KW-0949">S-adenosyl-L-methionine</keyword>
<dbReference type="GO" id="GO:0006779">
    <property type="term" value="P:porphyrin-containing compound biosynthetic process"/>
    <property type="evidence" value="ECO:0007669"/>
    <property type="project" value="InterPro"/>
</dbReference>
<evidence type="ECO:0000313" key="12">
    <source>
        <dbReference type="Proteomes" id="UP000827889"/>
    </source>
</evidence>
<dbReference type="Gene3D" id="3.20.20.70">
    <property type="entry name" value="Aldolase class I"/>
    <property type="match status" value="1"/>
</dbReference>
<evidence type="ECO:0000256" key="1">
    <source>
        <dbReference type="ARBA" id="ARBA00006100"/>
    </source>
</evidence>
<evidence type="ECO:0000256" key="7">
    <source>
        <dbReference type="ARBA" id="ARBA00023014"/>
    </source>
</evidence>
<feature type="domain" description="Radical SAM core" evidence="11">
    <location>
        <begin position="52"/>
        <end position="293"/>
    </location>
</feature>
<dbReference type="Proteomes" id="UP000827889">
    <property type="component" value="Chromosome 7"/>
</dbReference>
<dbReference type="KEGG" id="rarg:115749559"/>
<dbReference type="GO" id="GO:0005737">
    <property type="term" value="C:cytoplasm"/>
    <property type="evidence" value="ECO:0007669"/>
    <property type="project" value="InterPro"/>
</dbReference>
<protein>
    <recommendedName>
        <fullName evidence="2">Radical S-adenosyl methionine domain-containing protein 1, mitochondrial</fullName>
    </recommendedName>
    <alternativeName>
        <fullName evidence="9">Putative heme chaperone</fullName>
    </alternativeName>
</protein>
<evidence type="ECO:0000256" key="2">
    <source>
        <dbReference type="ARBA" id="ARBA00014678"/>
    </source>
</evidence>
<dbReference type="InterPro" id="IPR007197">
    <property type="entry name" value="rSAM"/>
</dbReference>
<keyword evidence="8" id="KW-0143">Chaperone</keyword>
<keyword evidence="12" id="KW-1185">Reference proteome</keyword>
<dbReference type="RefSeq" id="XP_030542288.1">
    <property type="nucleotide sequence ID" value="XM_030686428.2"/>
</dbReference>
<dbReference type="CDD" id="cd01335">
    <property type="entry name" value="Radical_SAM"/>
    <property type="match status" value="1"/>
</dbReference>
<dbReference type="NCBIfam" id="TIGR00539">
    <property type="entry name" value="hemN_rel"/>
    <property type="match status" value="1"/>
</dbReference>
<evidence type="ECO:0000259" key="11">
    <source>
        <dbReference type="PROSITE" id="PS51918"/>
    </source>
</evidence>
<evidence type="ECO:0000256" key="9">
    <source>
        <dbReference type="ARBA" id="ARBA00033094"/>
    </source>
</evidence>
<dbReference type="InterPro" id="IPR034505">
    <property type="entry name" value="Coproporphyrinogen-III_oxidase"/>
</dbReference>
<dbReference type="GO" id="GO:0004109">
    <property type="term" value="F:coproporphyrinogen oxidase activity"/>
    <property type="evidence" value="ECO:0007669"/>
    <property type="project" value="InterPro"/>
</dbReference>
<dbReference type="InterPro" id="IPR058240">
    <property type="entry name" value="rSAM_sf"/>
</dbReference>
<evidence type="ECO:0000256" key="10">
    <source>
        <dbReference type="ARBA" id="ARBA00045130"/>
    </source>
</evidence>
<organism evidence="12 13">
    <name type="scientific">Rhodamnia argentea</name>
    <dbReference type="NCBI Taxonomy" id="178133"/>
    <lineage>
        <taxon>Eukaryota</taxon>
        <taxon>Viridiplantae</taxon>
        <taxon>Streptophyta</taxon>
        <taxon>Embryophyta</taxon>
        <taxon>Tracheophyta</taxon>
        <taxon>Spermatophyta</taxon>
        <taxon>Magnoliopsida</taxon>
        <taxon>eudicotyledons</taxon>
        <taxon>Gunneridae</taxon>
        <taxon>Pentapetalae</taxon>
        <taxon>rosids</taxon>
        <taxon>malvids</taxon>
        <taxon>Myrtales</taxon>
        <taxon>Myrtaceae</taxon>
        <taxon>Myrtoideae</taxon>
        <taxon>Myrteae</taxon>
        <taxon>Australasian group</taxon>
        <taxon>Rhodamnia</taxon>
    </lineage>
</organism>
<dbReference type="SUPFAM" id="SSF102114">
    <property type="entry name" value="Radical SAM enzymes"/>
    <property type="match status" value="1"/>
</dbReference>
<evidence type="ECO:0000256" key="8">
    <source>
        <dbReference type="ARBA" id="ARBA00023186"/>
    </source>
</evidence>
<dbReference type="PROSITE" id="PS51918">
    <property type="entry name" value="RADICAL_SAM"/>
    <property type="match status" value="1"/>
</dbReference>
<keyword evidence="7" id="KW-0411">Iron-sulfur</keyword>
<dbReference type="GO" id="GO:0051539">
    <property type="term" value="F:4 iron, 4 sulfur cluster binding"/>
    <property type="evidence" value="ECO:0007669"/>
    <property type="project" value="InterPro"/>
</dbReference>
<keyword evidence="5" id="KW-0479">Metal-binding</keyword>
<comment type="similarity">
    <text evidence="1">Belongs to the anaerobic coproporphyrinogen-III oxidase family. HemW subfamily.</text>
</comment>
<dbReference type="Pfam" id="PF04055">
    <property type="entry name" value="Radical_SAM"/>
    <property type="match status" value="1"/>
</dbReference>
<accession>A0A8B8Q6Z2</accession>
<dbReference type="SMART" id="SM00729">
    <property type="entry name" value="Elp3"/>
    <property type="match status" value="1"/>
</dbReference>
<reference evidence="13" key="1">
    <citation type="submission" date="2025-08" db="UniProtKB">
        <authorList>
            <consortium name="RefSeq"/>
        </authorList>
    </citation>
    <scope>IDENTIFICATION</scope>
    <source>
        <tissue evidence="13">Leaf</tissue>
    </source>
</reference>
<dbReference type="GeneID" id="115749559"/>
<evidence type="ECO:0000256" key="3">
    <source>
        <dbReference type="ARBA" id="ARBA00022617"/>
    </source>
</evidence>
<keyword evidence="6" id="KW-0408">Iron</keyword>
<evidence type="ECO:0000256" key="5">
    <source>
        <dbReference type="ARBA" id="ARBA00022723"/>
    </source>
</evidence>
<dbReference type="GO" id="GO:0046872">
    <property type="term" value="F:metal ion binding"/>
    <property type="evidence" value="ECO:0007669"/>
    <property type="project" value="UniProtKB-KW"/>
</dbReference>
<evidence type="ECO:0000256" key="6">
    <source>
        <dbReference type="ARBA" id="ARBA00023004"/>
    </source>
</evidence>
<dbReference type="InterPro" id="IPR013785">
    <property type="entry name" value="Aldolase_TIM"/>
</dbReference>
<evidence type="ECO:0000313" key="13">
    <source>
        <dbReference type="RefSeq" id="XP_030542288.1"/>
    </source>
</evidence>
<dbReference type="OrthoDB" id="431409at2759"/>
<dbReference type="PANTHER" id="PTHR13932:SF5">
    <property type="entry name" value="RADICAL S-ADENOSYL METHIONINE DOMAIN-CONTAINING PROTEIN 1, MITOCHONDRIAL"/>
    <property type="match status" value="1"/>
</dbReference>
<dbReference type="SFLD" id="SFLDF00562">
    <property type="entry name" value="HemN-like__clustered_with_heat"/>
    <property type="match status" value="1"/>
</dbReference>
<dbReference type="AlphaFoldDB" id="A0A8B8Q6Z2"/>
<name>A0A8B8Q6Z2_9MYRT</name>
<sequence>MLRSTFTPIFSTFPTRPRIQNSLSRPLACTFTDVSPDVRRNAALTLPPTIQAVLEPPKSAYIHLPFCRKRCHYCDFPIVALGSLNRDEDDPRMVNYIQLLSREIEATRAGFKTNPPLETVFFGGGTPSLVPPRFVSSILELLRVKFGLAAVAEISMEMDPGTFDAKKMNDLMELGINRVSLGVQAFQEELLKACGRAHGVEEVHEAIHIVKSCGVENWSMDLISSLPHQTHEMWKESLHLTIEASPAHVSVYDLQVEQGTKFGKLYSPGEFPLPSDAQSADFYRTASRMLSDANYNHYEISSYGRDGFECKHNLTYWKNLPFYGFGLGSASYVKGLRFSRPRRMNEYVDYVKNLEEGLKDWREGDHVEAHDLAMDVVMLSLRTARGLDLRTFREAFGDSILLSLCKVYEPYLDSGHLIFMDANGKVMSARELNTLLMDEGEITRRLAYMRLSDPDGFLLSNELISLAFGVIAP</sequence>
<dbReference type="SFLD" id="SFLDG01065">
    <property type="entry name" value="anaerobic_coproporphyrinogen-I"/>
    <property type="match status" value="1"/>
</dbReference>